<keyword evidence="5 13" id="KW-0444">Lipid biosynthesis</keyword>
<proteinExistence type="inferred from homology"/>
<evidence type="ECO:0000256" key="3">
    <source>
        <dbReference type="ARBA" id="ARBA00012071"/>
    </source>
</evidence>
<evidence type="ECO:0000256" key="4">
    <source>
        <dbReference type="ARBA" id="ARBA00016436"/>
    </source>
</evidence>
<evidence type="ECO:0000256" key="8">
    <source>
        <dbReference type="ARBA" id="ARBA00022741"/>
    </source>
</evidence>
<dbReference type="Proteomes" id="UP001597205">
    <property type="component" value="Unassembled WGS sequence"/>
</dbReference>
<dbReference type="RefSeq" id="WP_380894402.1">
    <property type="nucleotide sequence ID" value="NZ_JBHTKY010000001.1"/>
</dbReference>
<keyword evidence="8 13" id="KW-0547">Nucleotide-binding</keyword>
<dbReference type="PANTHER" id="PTHR42724">
    <property type="entry name" value="TETRAACYLDISACCHARIDE 4'-KINASE"/>
    <property type="match status" value="1"/>
</dbReference>
<comment type="function">
    <text evidence="1 13">Transfers the gamma-phosphate of ATP to the 4'-position of a tetraacyldisaccharide 1-phosphate intermediate (termed DS-1-P) to form tetraacyldisaccharide 1,4'-bis-phosphate (lipid IVA).</text>
</comment>
<dbReference type="EMBL" id="JBHTKY010000001">
    <property type="protein sequence ID" value="MFD1164121.1"/>
    <property type="molecule type" value="Genomic_DNA"/>
</dbReference>
<evidence type="ECO:0000313" key="14">
    <source>
        <dbReference type="EMBL" id="MFD1164121.1"/>
    </source>
</evidence>
<protein>
    <recommendedName>
        <fullName evidence="4 13">Tetraacyldisaccharide 4'-kinase</fullName>
        <ecNumber evidence="3 13">2.7.1.130</ecNumber>
    </recommendedName>
    <alternativeName>
        <fullName evidence="12 13">Lipid A 4'-kinase</fullName>
    </alternativeName>
</protein>
<evidence type="ECO:0000256" key="13">
    <source>
        <dbReference type="HAMAP-Rule" id="MF_00409"/>
    </source>
</evidence>
<comment type="caution">
    <text evidence="14">The sequence shown here is derived from an EMBL/GenBank/DDBJ whole genome shotgun (WGS) entry which is preliminary data.</text>
</comment>
<name>A0ABW3RGF7_9SPHI</name>
<keyword evidence="15" id="KW-1185">Reference proteome</keyword>
<comment type="pathway">
    <text evidence="2 13">Glycolipid biosynthesis; lipid IV(A) biosynthesis; lipid IV(A) from (3R)-3-hydroxytetradecanoyl-[acyl-carrier-protein] and UDP-N-acetyl-alpha-D-glucosamine: step 6/6.</text>
</comment>
<dbReference type="NCBIfam" id="TIGR00682">
    <property type="entry name" value="lpxK"/>
    <property type="match status" value="1"/>
</dbReference>
<keyword evidence="6 13" id="KW-0441">Lipid A biosynthesis</keyword>
<dbReference type="GO" id="GO:0009029">
    <property type="term" value="F:lipid-A 4'-kinase activity"/>
    <property type="evidence" value="ECO:0007669"/>
    <property type="project" value="UniProtKB-EC"/>
</dbReference>
<comment type="similarity">
    <text evidence="13">Belongs to the LpxK family.</text>
</comment>
<accession>A0ABW3RGF7</accession>
<evidence type="ECO:0000256" key="1">
    <source>
        <dbReference type="ARBA" id="ARBA00002274"/>
    </source>
</evidence>
<evidence type="ECO:0000256" key="7">
    <source>
        <dbReference type="ARBA" id="ARBA00022679"/>
    </source>
</evidence>
<comment type="catalytic activity">
    <reaction evidence="13">
        <text>a lipid A disaccharide + ATP = a lipid IVA + ADP + H(+)</text>
        <dbReference type="Rhea" id="RHEA:67840"/>
        <dbReference type="ChEBI" id="CHEBI:15378"/>
        <dbReference type="ChEBI" id="CHEBI:30616"/>
        <dbReference type="ChEBI" id="CHEBI:176343"/>
        <dbReference type="ChEBI" id="CHEBI:176425"/>
        <dbReference type="ChEBI" id="CHEBI:456216"/>
        <dbReference type="EC" id="2.7.1.130"/>
    </reaction>
</comment>
<evidence type="ECO:0000256" key="6">
    <source>
        <dbReference type="ARBA" id="ARBA00022556"/>
    </source>
</evidence>
<reference evidence="15" key="1">
    <citation type="journal article" date="2019" name="Int. J. Syst. Evol. Microbiol.">
        <title>The Global Catalogue of Microorganisms (GCM) 10K type strain sequencing project: providing services to taxonomists for standard genome sequencing and annotation.</title>
        <authorList>
            <consortium name="The Broad Institute Genomics Platform"/>
            <consortium name="The Broad Institute Genome Sequencing Center for Infectious Disease"/>
            <person name="Wu L."/>
            <person name="Ma J."/>
        </authorList>
    </citation>
    <scope>NUCLEOTIDE SEQUENCE [LARGE SCALE GENOMIC DNA]</scope>
    <source>
        <strain evidence="15">CCUG 52468</strain>
    </source>
</reference>
<dbReference type="Pfam" id="PF02606">
    <property type="entry name" value="LpxK"/>
    <property type="match status" value="1"/>
</dbReference>
<evidence type="ECO:0000256" key="11">
    <source>
        <dbReference type="ARBA" id="ARBA00023098"/>
    </source>
</evidence>
<dbReference type="HAMAP" id="MF_00409">
    <property type="entry name" value="LpxK"/>
    <property type="match status" value="1"/>
</dbReference>
<evidence type="ECO:0000256" key="2">
    <source>
        <dbReference type="ARBA" id="ARBA00004870"/>
    </source>
</evidence>
<evidence type="ECO:0000256" key="10">
    <source>
        <dbReference type="ARBA" id="ARBA00022840"/>
    </source>
</evidence>
<evidence type="ECO:0000256" key="5">
    <source>
        <dbReference type="ARBA" id="ARBA00022516"/>
    </source>
</evidence>
<evidence type="ECO:0000256" key="9">
    <source>
        <dbReference type="ARBA" id="ARBA00022777"/>
    </source>
</evidence>
<gene>
    <name evidence="13 14" type="primary">lpxK</name>
    <name evidence="14" type="ORF">ACFQ2C_00730</name>
</gene>
<keyword evidence="11 13" id="KW-0443">Lipid metabolism</keyword>
<dbReference type="InterPro" id="IPR027417">
    <property type="entry name" value="P-loop_NTPase"/>
</dbReference>
<evidence type="ECO:0000313" key="15">
    <source>
        <dbReference type="Proteomes" id="UP001597205"/>
    </source>
</evidence>
<evidence type="ECO:0000256" key="12">
    <source>
        <dbReference type="ARBA" id="ARBA00029757"/>
    </source>
</evidence>
<sequence length="341" mass="39436">MQWLRWLLFPFTILYTLIIWVRNKLYDLKVFPSQTFPVKTIVVGNLAVGGAGKSPLTQKLIKYFSNKYRVATLSRGYGRKTKGFRLVEVEDRVENVGDEPLQFKKNFPNITIAVDENRTEGIEILQKDHDLIILDDAFQHRKVTPKCSILLFEYSSILNPIFLLPTGNYRDTFNQTKRADIVLITKCPDEIPAMEKNKIESKIKSYNKTTTIYYSKIGYKELIPLSENATGIKGLPKNVLLVTGIANPQPLAEYLRINAVKKEHLKFPDHHNFDEFDYKVINARFEKLNADGDCILLTTEKDAQRLLLNRLEGIPVYYIPIDIIIEDEDQFFQELETSILR</sequence>
<dbReference type="InterPro" id="IPR003758">
    <property type="entry name" value="LpxK"/>
</dbReference>
<dbReference type="PANTHER" id="PTHR42724:SF1">
    <property type="entry name" value="TETRAACYLDISACCHARIDE 4'-KINASE, MITOCHONDRIAL-RELATED"/>
    <property type="match status" value="1"/>
</dbReference>
<comment type="caution">
    <text evidence="13">Lacks conserved residue(s) required for the propagation of feature annotation.</text>
</comment>
<keyword evidence="9 13" id="KW-0418">Kinase</keyword>
<dbReference type="EC" id="2.7.1.130" evidence="3 13"/>
<organism evidence="14 15">
    <name type="scientific">Sphingobacterium daejeonense</name>
    <dbReference type="NCBI Taxonomy" id="371142"/>
    <lineage>
        <taxon>Bacteria</taxon>
        <taxon>Pseudomonadati</taxon>
        <taxon>Bacteroidota</taxon>
        <taxon>Sphingobacteriia</taxon>
        <taxon>Sphingobacteriales</taxon>
        <taxon>Sphingobacteriaceae</taxon>
        <taxon>Sphingobacterium</taxon>
    </lineage>
</organism>
<keyword evidence="10 13" id="KW-0067">ATP-binding</keyword>
<dbReference type="SUPFAM" id="SSF52540">
    <property type="entry name" value="P-loop containing nucleoside triphosphate hydrolases"/>
    <property type="match status" value="1"/>
</dbReference>
<keyword evidence="7 13" id="KW-0808">Transferase</keyword>